<protein>
    <recommendedName>
        <fullName evidence="2">beta-fructofuranosidase</fullName>
        <ecNumber evidence="2">3.2.1.26</ecNumber>
    </recommendedName>
</protein>
<dbReference type="Pfam" id="PF00251">
    <property type="entry name" value="Glyco_hydro_32N"/>
    <property type="match status" value="1"/>
</dbReference>
<dbReference type="InterPro" id="IPR051214">
    <property type="entry name" value="GH32_Enzymes"/>
</dbReference>
<dbReference type="InterPro" id="IPR013320">
    <property type="entry name" value="ConA-like_dom_sf"/>
</dbReference>
<proteinExistence type="inferred from homology"/>
<organism evidence="8 9">
    <name type="scientific">Segatella copri</name>
    <dbReference type="NCBI Taxonomy" id="165179"/>
    <lineage>
        <taxon>Bacteria</taxon>
        <taxon>Pseudomonadati</taxon>
        <taxon>Bacteroidota</taxon>
        <taxon>Bacteroidia</taxon>
        <taxon>Bacteroidales</taxon>
        <taxon>Prevotellaceae</taxon>
        <taxon>Segatella</taxon>
    </lineage>
</organism>
<dbReference type="InterPro" id="IPR013189">
    <property type="entry name" value="Glyco_hydro_32_C"/>
</dbReference>
<reference evidence="9" key="1">
    <citation type="submission" date="2019-09" db="EMBL/GenBank/DDBJ databases">
        <title>Distinct polysaccharide growth profiles of human intestinal Prevotella copri isolates.</title>
        <authorList>
            <person name="Fehlner-Peach H."/>
            <person name="Magnabosco C."/>
            <person name="Raghavan V."/>
            <person name="Scher J.U."/>
            <person name="Tett A."/>
            <person name="Cox L.M."/>
            <person name="Gottsegen C."/>
            <person name="Watters A."/>
            <person name="Wiltshire- Gordon J.D."/>
            <person name="Segata N."/>
            <person name="Bonneau R."/>
            <person name="Littman D.R."/>
        </authorList>
    </citation>
    <scope>NUCLEOTIDE SEQUENCE [LARGE SCALE GENOMIC DNA]</scope>
    <source>
        <strain evidence="9">BU41712</strain>
    </source>
</reference>
<dbReference type="EMBL" id="VZBZ01000054">
    <property type="protein sequence ID" value="MQN77091.1"/>
    <property type="molecule type" value="Genomic_DNA"/>
</dbReference>
<keyword evidence="4 5" id="KW-0326">Glycosidase</keyword>
<evidence type="ECO:0000313" key="9">
    <source>
        <dbReference type="Proteomes" id="UP000423156"/>
    </source>
</evidence>
<sequence>MIEHLNKQLTKLHLSLLVLMSLLIFQSVEAQRLWNFDGQNPFADSQGLNPLTCSSVRTSVDYCAGIKGKALRTDGYSVSLRTQVSSPCHSVSAWFALESLPTDTATFIGIKDKNGNAVSVSVDSYGKLMFEISGKNSGKEVNTSVYAGCKVETFKWLHLLLDIETSTLYYNGKDVASFKGVVSDLVGPFQMFFCQGFKSRPLGMYDQSFINGVIDNVRLNVVSAEKVFLKDEVAKYVREIPDLSIPASRFMTDYNRPKYHLMPAANWTNESHGLIYFNGMYHIFDQKNASNINLKQINWGHFESKDFVSWTERKPVLSPDKSYDSLGIWSGCAFINDEGIPQIIYTGGSRRNSINAAFPQDSCLNVWQKFAHNPIVADCPSEFSRSDMRDPFVWKMDGHWYMVVGFGVTRDQEEHGTLLLYRSDDLRSWTYRGLFFEGNPQVDHTGIFWEMPIVIKMGDKYVLSVNRVPHRGIPAQTQYWVGDIQNERFVPDQQVPENLEVINRLLSPSVWQIADSQYVAMAIIPDEIREVPTYQQGWAHLFSLPRVWTLRNGKICQMPLPALKQLRDKESRIAKENLVRSKLIYDGKRQVEIDAVFYPQDASQFGFQLQTNGGKEKSFIYYDVKKQRLVADHTKSSLQMGIPLEIRTGNLHLPMNSPVRFHLFIDGSVIEGFVNDEYAFTSRFFPKNAENVQVQLYSKKGKTEAEVKVWTLNGAKMKTNF</sequence>
<feature type="domain" description="Glycosyl hydrolase family 32 C-terminal" evidence="7">
    <location>
        <begin position="564"/>
        <end position="710"/>
    </location>
</feature>
<gene>
    <name evidence="8" type="ORF">F7D71_04270</name>
</gene>
<name>A0AA90ZPA9_9BACT</name>
<dbReference type="Proteomes" id="UP000423156">
    <property type="component" value="Unassembled WGS sequence"/>
</dbReference>
<dbReference type="CDD" id="cd08996">
    <property type="entry name" value="GH32_FFase"/>
    <property type="match status" value="1"/>
</dbReference>
<evidence type="ECO:0000259" key="6">
    <source>
        <dbReference type="Pfam" id="PF00251"/>
    </source>
</evidence>
<comment type="caution">
    <text evidence="8">The sequence shown here is derived from an EMBL/GenBank/DDBJ whole genome shotgun (WGS) entry which is preliminary data.</text>
</comment>
<keyword evidence="3 5" id="KW-0378">Hydrolase</keyword>
<dbReference type="PANTHER" id="PTHR43101">
    <property type="entry name" value="BETA-FRUCTOSIDASE"/>
    <property type="match status" value="1"/>
</dbReference>
<dbReference type="Gene3D" id="2.60.120.200">
    <property type="match status" value="1"/>
</dbReference>
<evidence type="ECO:0000256" key="3">
    <source>
        <dbReference type="ARBA" id="ARBA00022801"/>
    </source>
</evidence>
<dbReference type="InterPro" id="IPR013148">
    <property type="entry name" value="Glyco_hydro_32_N"/>
</dbReference>
<feature type="domain" description="Glycosyl hydrolase family 32 N-terminal" evidence="6">
    <location>
        <begin position="260"/>
        <end position="559"/>
    </location>
</feature>
<evidence type="ECO:0000256" key="5">
    <source>
        <dbReference type="RuleBase" id="RU362110"/>
    </source>
</evidence>
<dbReference type="AlphaFoldDB" id="A0AA90ZPA9"/>
<dbReference type="Pfam" id="PF08244">
    <property type="entry name" value="Glyco_hydro_32C"/>
    <property type="match status" value="1"/>
</dbReference>
<evidence type="ECO:0000256" key="1">
    <source>
        <dbReference type="ARBA" id="ARBA00009902"/>
    </source>
</evidence>
<accession>A0AA90ZPA9</accession>
<dbReference type="InterPro" id="IPR001362">
    <property type="entry name" value="Glyco_hydro_32"/>
</dbReference>
<evidence type="ECO:0000313" key="8">
    <source>
        <dbReference type="EMBL" id="MQN77091.1"/>
    </source>
</evidence>
<dbReference type="Pfam" id="PF13385">
    <property type="entry name" value="Laminin_G_3"/>
    <property type="match status" value="1"/>
</dbReference>
<evidence type="ECO:0000256" key="4">
    <source>
        <dbReference type="ARBA" id="ARBA00023295"/>
    </source>
</evidence>
<dbReference type="EC" id="3.2.1.26" evidence="2"/>
<dbReference type="SUPFAM" id="SSF75005">
    <property type="entry name" value="Arabinanase/levansucrase/invertase"/>
    <property type="match status" value="1"/>
</dbReference>
<dbReference type="GO" id="GO:0004564">
    <property type="term" value="F:beta-fructofuranosidase activity"/>
    <property type="evidence" value="ECO:0007669"/>
    <property type="project" value="UniProtKB-EC"/>
</dbReference>
<evidence type="ECO:0000259" key="7">
    <source>
        <dbReference type="Pfam" id="PF08244"/>
    </source>
</evidence>
<dbReference type="SMART" id="SM00640">
    <property type="entry name" value="Glyco_32"/>
    <property type="match status" value="1"/>
</dbReference>
<dbReference type="GO" id="GO:0005975">
    <property type="term" value="P:carbohydrate metabolic process"/>
    <property type="evidence" value="ECO:0007669"/>
    <property type="project" value="InterPro"/>
</dbReference>
<dbReference type="Gene3D" id="2.115.10.20">
    <property type="entry name" value="Glycosyl hydrolase domain, family 43"/>
    <property type="match status" value="1"/>
</dbReference>
<dbReference type="Gene3D" id="2.60.120.560">
    <property type="entry name" value="Exo-inulinase, domain 1"/>
    <property type="match status" value="1"/>
</dbReference>
<comment type="similarity">
    <text evidence="1 5">Belongs to the glycosyl hydrolase 32 family.</text>
</comment>
<dbReference type="RefSeq" id="WP_153092241.1">
    <property type="nucleotide sequence ID" value="NZ_VZBX01000027.1"/>
</dbReference>
<dbReference type="InterPro" id="IPR023296">
    <property type="entry name" value="Glyco_hydro_beta-prop_sf"/>
</dbReference>
<evidence type="ECO:0000256" key="2">
    <source>
        <dbReference type="ARBA" id="ARBA00012758"/>
    </source>
</evidence>
<dbReference type="PANTHER" id="PTHR43101:SF1">
    <property type="entry name" value="BETA-FRUCTOSIDASE"/>
    <property type="match status" value="1"/>
</dbReference>
<dbReference type="SUPFAM" id="SSF49899">
    <property type="entry name" value="Concanavalin A-like lectins/glucanases"/>
    <property type="match status" value="2"/>
</dbReference>